<keyword evidence="2" id="KW-1185">Reference proteome</keyword>
<dbReference type="RefSeq" id="XP_045963320.1">
    <property type="nucleotide sequence ID" value="XM_046099054.1"/>
</dbReference>
<name>A0A9P8UWB5_9PEZI</name>
<proteinExistence type="predicted"/>
<organism evidence="1 2">
    <name type="scientific">Truncatella angustata</name>
    <dbReference type="NCBI Taxonomy" id="152316"/>
    <lineage>
        <taxon>Eukaryota</taxon>
        <taxon>Fungi</taxon>
        <taxon>Dikarya</taxon>
        <taxon>Ascomycota</taxon>
        <taxon>Pezizomycotina</taxon>
        <taxon>Sordariomycetes</taxon>
        <taxon>Xylariomycetidae</taxon>
        <taxon>Amphisphaeriales</taxon>
        <taxon>Sporocadaceae</taxon>
        <taxon>Truncatella</taxon>
    </lineage>
</organism>
<dbReference type="Proteomes" id="UP000758603">
    <property type="component" value="Unassembled WGS sequence"/>
</dbReference>
<dbReference type="EMBL" id="JAGPXC010000001">
    <property type="protein sequence ID" value="KAH6659189.1"/>
    <property type="molecule type" value="Genomic_DNA"/>
</dbReference>
<dbReference type="AlphaFoldDB" id="A0A9P8UWB5"/>
<evidence type="ECO:0000313" key="1">
    <source>
        <dbReference type="EMBL" id="KAH6659189.1"/>
    </source>
</evidence>
<evidence type="ECO:0000313" key="2">
    <source>
        <dbReference type="Proteomes" id="UP000758603"/>
    </source>
</evidence>
<comment type="caution">
    <text evidence="1">The sequence shown here is derived from an EMBL/GenBank/DDBJ whole genome shotgun (WGS) entry which is preliminary data.</text>
</comment>
<reference evidence="1" key="1">
    <citation type="journal article" date="2021" name="Nat. Commun.">
        <title>Genetic determinants of endophytism in the Arabidopsis root mycobiome.</title>
        <authorList>
            <person name="Mesny F."/>
            <person name="Miyauchi S."/>
            <person name="Thiergart T."/>
            <person name="Pickel B."/>
            <person name="Atanasova L."/>
            <person name="Karlsson M."/>
            <person name="Huettel B."/>
            <person name="Barry K.W."/>
            <person name="Haridas S."/>
            <person name="Chen C."/>
            <person name="Bauer D."/>
            <person name="Andreopoulos W."/>
            <person name="Pangilinan J."/>
            <person name="LaButti K."/>
            <person name="Riley R."/>
            <person name="Lipzen A."/>
            <person name="Clum A."/>
            <person name="Drula E."/>
            <person name="Henrissat B."/>
            <person name="Kohler A."/>
            <person name="Grigoriev I.V."/>
            <person name="Martin F.M."/>
            <person name="Hacquard S."/>
        </authorList>
    </citation>
    <scope>NUCLEOTIDE SEQUENCE</scope>
    <source>
        <strain evidence="1">MPI-SDFR-AT-0073</strain>
    </source>
</reference>
<accession>A0A9P8UWB5</accession>
<dbReference type="GeneID" id="70127946"/>
<gene>
    <name evidence="1" type="ORF">BKA67DRAFT_529364</name>
</gene>
<protein>
    <submittedName>
        <fullName evidence="1">Uncharacterized protein</fullName>
    </submittedName>
</protein>
<sequence length="221" mass="25091">MCTSDHFVLGGGVWANQILADRLQEQETLLRATHRTNLQLIKEHISSAVQELKDEFVDLSPDTGDLESQLTDTVQKQCLGIREELGWKLIQLGQERLKKAKENHATQYGLNVGVDFKLRAPAIAQVCRELRQVASRHEMLQRIQGDHKNRPARLWLIPDRDVVLVRTETDKVVSSQVIENLLIEPQNSMRMSAFVDQAWMPHLLRIAPTSAILGIFRGSSQ</sequence>